<protein>
    <submittedName>
        <fullName evidence="1">Uncharacterized protein</fullName>
    </submittedName>
</protein>
<sequence>MPTIAGPRHSFRLPSHTAVHTPLGEDVRIPLSVYGSASGEPVAMMAVAVLEKLGPPGVRYQNREFELKALLRQQGLGAVVRAPVDLE</sequence>
<comment type="caution">
    <text evidence="1">The sequence shown here is derived from an EMBL/GenBank/DDBJ whole genome shotgun (WGS) entry which is preliminary data.</text>
</comment>
<dbReference type="Proteomes" id="UP000485058">
    <property type="component" value="Unassembled WGS sequence"/>
</dbReference>
<organism evidence="1 2">
    <name type="scientific">Haematococcus lacustris</name>
    <name type="common">Green alga</name>
    <name type="synonym">Haematococcus pluvialis</name>
    <dbReference type="NCBI Taxonomy" id="44745"/>
    <lineage>
        <taxon>Eukaryota</taxon>
        <taxon>Viridiplantae</taxon>
        <taxon>Chlorophyta</taxon>
        <taxon>core chlorophytes</taxon>
        <taxon>Chlorophyceae</taxon>
        <taxon>CS clade</taxon>
        <taxon>Chlamydomonadales</taxon>
        <taxon>Haematococcaceae</taxon>
        <taxon>Haematococcus</taxon>
    </lineage>
</organism>
<dbReference type="EMBL" id="BLLF01000252">
    <property type="protein sequence ID" value="GFH09659.1"/>
    <property type="molecule type" value="Genomic_DNA"/>
</dbReference>
<evidence type="ECO:0000313" key="2">
    <source>
        <dbReference type="Proteomes" id="UP000485058"/>
    </source>
</evidence>
<dbReference type="AlphaFoldDB" id="A0A699YTF9"/>
<proteinExistence type="predicted"/>
<reference evidence="1 2" key="1">
    <citation type="submission" date="2020-02" db="EMBL/GenBank/DDBJ databases">
        <title>Draft genome sequence of Haematococcus lacustris strain NIES-144.</title>
        <authorList>
            <person name="Morimoto D."/>
            <person name="Nakagawa S."/>
            <person name="Yoshida T."/>
            <person name="Sawayama S."/>
        </authorList>
    </citation>
    <scope>NUCLEOTIDE SEQUENCE [LARGE SCALE GENOMIC DNA]</scope>
    <source>
        <strain evidence="1 2">NIES-144</strain>
    </source>
</reference>
<gene>
    <name evidence="1" type="ORF">HaLaN_04840</name>
</gene>
<name>A0A699YTF9_HAELA</name>
<evidence type="ECO:0000313" key="1">
    <source>
        <dbReference type="EMBL" id="GFH09659.1"/>
    </source>
</evidence>
<accession>A0A699YTF9</accession>
<keyword evidence="2" id="KW-1185">Reference proteome</keyword>